<evidence type="ECO:0000313" key="9">
    <source>
        <dbReference type="Proteomes" id="UP000594364"/>
    </source>
</evidence>
<dbReference type="GO" id="GO:0071011">
    <property type="term" value="C:precatalytic spliceosome"/>
    <property type="evidence" value="ECO:0007669"/>
    <property type="project" value="TreeGrafter"/>
</dbReference>
<evidence type="ECO:0000256" key="6">
    <source>
        <dbReference type="ARBA" id="ARBA00023242"/>
    </source>
</evidence>
<dbReference type="InterPro" id="IPR008409">
    <property type="entry name" value="SPF27"/>
</dbReference>
<keyword evidence="9" id="KW-1185">Reference proteome</keyword>
<keyword evidence="4" id="KW-0747">Spliceosome</keyword>
<dbReference type="OrthoDB" id="205794at2759"/>
<dbReference type="GO" id="GO:0008380">
    <property type="term" value="P:RNA splicing"/>
    <property type="evidence" value="ECO:0007669"/>
    <property type="project" value="UniProtKB-KW"/>
</dbReference>
<evidence type="ECO:0000256" key="1">
    <source>
        <dbReference type="ARBA" id="ARBA00004123"/>
    </source>
</evidence>
<comment type="subcellular location">
    <subcellularLocation>
        <location evidence="1">Nucleus</location>
    </subcellularLocation>
</comment>
<evidence type="ECO:0000256" key="2">
    <source>
        <dbReference type="ARBA" id="ARBA00010788"/>
    </source>
</evidence>
<organism evidence="8 9">
    <name type="scientific">Epichloe festucae (strain Fl1)</name>
    <dbReference type="NCBI Taxonomy" id="877507"/>
    <lineage>
        <taxon>Eukaryota</taxon>
        <taxon>Fungi</taxon>
        <taxon>Dikarya</taxon>
        <taxon>Ascomycota</taxon>
        <taxon>Pezizomycotina</taxon>
        <taxon>Sordariomycetes</taxon>
        <taxon>Hypocreomycetidae</taxon>
        <taxon>Hypocreales</taxon>
        <taxon>Clavicipitaceae</taxon>
        <taxon>Epichloe</taxon>
    </lineage>
</organism>
<evidence type="ECO:0000313" key="8">
    <source>
        <dbReference type="EMBL" id="QPG98125.1"/>
    </source>
</evidence>
<keyword evidence="6" id="KW-0539">Nucleus</keyword>
<keyword evidence="7" id="KW-0175">Coiled coil</keyword>
<dbReference type="GO" id="GO:0006397">
    <property type="term" value="P:mRNA processing"/>
    <property type="evidence" value="ECO:0007669"/>
    <property type="project" value="UniProtKB-KW"/>
</dbReference>
<dbReference type="EMBL" id="CP031386">
    <property type="protein sequence ID" value="QPG98125.1"/>
    <property type="molecule type" value="Genomic_DNA"/>
</dbReference>
<evidence type="ECO:0000256" key="7">
    <source>
        <dbReference type="SAM" id="Coils"/>
    </source>
</evidence>
<evidence type="ECO:0008006" key="10">
    <source>
        <dbReference type="Google" id="ProtNLM"/>
    </source>
</evidence>
<dbReference type="GO" id="GO:0071013">
    <property type="term" value="C:catalytic step 2 spliceosome"/>
    <property type="evidence" value="ECO:0007669"/>
    <property type="project" value="TreeGrafter"/>
</dbReference>
<dbReference type="AlphaFoldDB" id="A0A7S9PUP0"/>
<dbReference type="PANTHER" id="PTHR13296">
    <property type="entry name" value="BCAS2 PROTEIN"/>
    <property type="match status" value="1"/>
</dbReference>
<dbReference type="Pfam" id="PF05700">
    <property type="entry name" value="BCAS2"/>
    <property type="match status" value="1"/>
</dbReference>
<sequence length="208" mass="23019">MAIAPAYHESLPYIDASPSETDLQVAADLVQTELATTPAPDLPPFSPPNLSSAMDTEMARIASATPLAPIDTKRYEAQDLPGPSEPSAATPLQLRSVLSKAYTSNAYLKSRIENLALLDKHGANAWLLSNYHSENELRSVEKELADTKRQIDEVNNLRARRQGQVKGEMEGLEETWRKGVGRVLETEIAVEELRAEIRQELRKRSAQT</sequence>
<proteinExistence type="inferred from homology"/>
<keyword evidence="3" id="KW-0507">mRNA processing</keyword>
<evidence type="ECO:0000256" key="5">
    <source>
        <dbReference type="ARBA" id="ARBA00023187"/>
    </source>
</evidence>
<reference evidence="8 9" key="1">
    <citation type="journal article" date="2018" name="PLoS Genet.">
        <title>Repeat elements organise 3D genome structure and mediate transcription in the filamentous fungus Epichloe festucae.</title>
        <authorList>
            <person name="Winter D.J."/>
            <person name="Ganley A.R.D."/>
            <person name="Young C.A."/>
            <person name="Liachko I."/>
            <person name="Schardl C.L."/>
            <person name="Dupont P.Y."/>
            <person name="Berry D."/>
            <person name="Ram A."/>
            <person name="Scott B."/>
            <person name="Cox M.P."/>
        </authorList>
    </citation>
    <scope>NUCLEOTIDE SEQUENCE [LARGE SCALE GENOMIC DNA]</scope>
    <source>
        <strain evidence="8 9">Fl1</strain>
    </source>
</reference>
<gene>
    <name evidence="8" type="ORF">C2857_007286</name>
</gene>
<protein>
    <recommendedName>
        <fullName evidence="10">BCAS2 family protein</fullName>
    </recommendedName>
</protein>
<dbReference type="GO" id="GO:0000974">
    <property type="term" value="C:Prp19 complex"/>
    <property type="evidence" value="ECO:0007669"/>
    <property type="project" value="TreeGrafter"/>
</dbReference>
<keyword evidence="5" id="KW-0508">mRNA splicing</keyword>
<comment type="similarity">
    <text evidence="2">Belongs to the SPF27 family.</text>
</comment>
<name>A0A7S9PUP0_EPIFF</name>
<evidence type="ECO:0000256" key="4">
    <source>
        <dbReference type="ARBA" id="ARBA00022728"/>
    </source>
</evidence>
<feature type="coiled-coil region" evidence="7">
    <location>
        <begin position="130"/>
        <end position="157"/>
    </location>
</feature>
<evidence type="ECO:0000256" key="3">
    <source>
        <dbReference type="ARBA" id="ARBA00022664"/>
    </source>
</evidence>
<accession>A0A7S9PUP0</accession>
<dbReference type="PANTHER" id="PTHR13296:SF0">
    <property type="entry name" value="PRE-MRNA-SPLICING FACTOR SPF27"/>
    <property type="match status" value="1"/>
</dbReference>
<dbReference type="Proteomes" id="UP000594364">
    <property type="component" value="Chromosome 2"/>
</dbReference>